<reference evidence="1 2" key="1">
    <citation type="submission" date="2018-08" db="EMBL/GenBank/DDBJ databases">
        <title>Meiothermus roseus NBRC 110900 genome sequencing project.</title>
        <authorList>
            <person name="Da Costa M.S."/>
            <person name="Albuquerque L."/>
            <person name="Raposo P."/>
            <person name="Froufe H.J.C."/>
            <person name="Barroso C.S."/>
            <person name="Egas C."/>
        </authorList>
    </citation>
    <scope>NUCLEOTIDE SEQUENCE [LARGE SCALE GENOMIC DNA]</scope>
    <source>
        <strain evidence="1 2">NBRC 110900</strain>
    </source>
</reference>
<dbReference type="OrthoDB" id="9775130at2"/>
<dbReference type="InterPro" id="IPR000801">
    <property type="entry name" value="Esterase-like"/>
</dbReference>
<proteinExistence type="predicted"/>
<dbReference type="InterPro" id="IPR050583">
    <property type="entry name" value="Mycobacterial_A85_antigen"/>
</dbReference>
<dbReference type="AlphaFoldDB" id="A0A399EPS4"/>
<dbReference type="Gene3D" id="3.40.50.1820">
    <property type="entry name" value="alpha/beta hydrolase"/>
    <property type="match status" value="1"/>
</dbReference>
<dbReference type="PANTHER" id="PTHR48098">
    <property type="entry name" value="ENTEROCHELIN ESTERASE-RELATED"/>
    <property type="match status" value="1"/>
</dbReference>
<dbReference type="Proteomes" id="UP000265341">
    <property type="component" value="Unassembled WGS sequence"/>
</dbReference>
<protein>
    <submittedName>
        <fullName evidence="1">Putative esterase</fullName>
    </submittedName>
</protein>
<dbReference type="InterPro" id="IPR029058">
    <property type="entry name" value="AB_hydrolase_fold"/>
</dbReference>
<dbReference type="RefSeq" id="WP_119277886.1">
    <property type="nucleotide sequence ID" value="NZ_QWLA01000036.1"/>
</dbReference>
<dbReference type="EMBL" id="QWLA01000036">
    <property type="protein sequence ID" value="RIH85875.1"/>
    <property type="molecule type" value="Genomic_DNA"/>
</dbReference>
<evidence type="ECO:0000313" key="1">
    <source>
        <dbReference type="EMBL" id="RIH85875.1"/>
    </source>
</evidence>
<sequence>MNVEYHRHFSQALGHDMEFKVYGDHGKPLLAFPAQDGRFYDWEGFGMVEAIRHFLEAGKVMLFTVDGVDWEGWTNKSIPPQDRARRHQDYDRYITTEFMPLLLEHTGGTLPWTTGCSMGAFHAANFFFRHPDLFDGVIAMSGLYHTEEFTGGDGGMDAYYNSPLWYLPGLSDEAILERYRQSTIVFCVGQGRWEERMIEHTHQMKAILQSKGIPAWIDFWGHDVDHDWPWWRIQLPYFLGKLLKHE</sequence>
<keyword evidence="2" id="KW-1185">Reference proteome</keyword>
<accession>A0A399EPS4</accession>
<dbReference type="PANTHER" id="PTHR48098:SF3">
    <property type="entry name" value="IRON(III) ENTEROBACTIN ESTERASE"/>
    <property type="match status" value="1"/>
</dbReference>
<dbReference type="Pfam" id="PF00756">
    <property type="entry name" value="Esterase"/>
    <property type="match status" value="1"/>
</dbReference>
<organism evidence="1 2">
    <name type="scientific">Calidithermus roseus</name>
    <dbReference type="NCBI Taxonomy" id="1644118"/>
    <lineage>
        <taxon>Bacteria</taxon>
        <taxon>Thermotogati</taxon>
        <taxon>Deinococcota</taxon>
        <taxon>Deinococci</taxon>
        <taxon>Thermales</taxon>
        <taxon>Thermaceae</taxon>
        <taxon>Calidithermus</taxon>
    </lineage>
</organism>
<name>A0A399EPS4_9DEIN</name>
<gene>
    <name evidence="1" type="ORF">Mrose_01993</name>
</gene>
<dbReference type="SUPFAM" id="SSF53474">
    <property type="entry name" value="alpha/beta-Hydrolases"/>
    <property type="match status" value="1"/>
</dbReference>
<evidence type="ECO:0000313" key="2">
    <source>
        <dbReference type="Proteomes" id="UP000265341"/>
    </source>
</evidence>
<comment type="caution">
    <text evidence="1">The sequence shown here is derived from an EMBL/GenBank/DDBJ whole genome shotgun (WGS) entry which is preliminary data.</text>
</comment>